<organism evidence="1">
    <name type="scientific">Eucalyptus grandis</name>
    <name type="common">Flooded gum</name>
    <dbReference type="NCBI Taxonomy" id="71139"/>
    <lineage>
        <taxon>Eukaryota</taxon>
        <taxon>Viridiplantae</taxon>
        <taxon>Streptophyta</taxon>
        <taxon>Embryophyta</taxon>
        <taxon>Tracheophyta</taxon>
        <taxon>Spermatophyta</taxon>
        <taxon>Magnoliopsida</taxon>
        <taxon>eudicotyledons</taxon>
        <taxon>Gunneridae</taxon>
        <taxon>Pentapetalae</taxon>
        <taxon>rosids</taxon>
        <taxon>malvids</taxon>
        <taxon>Myrtales</taxon>
        <taxon>Myrtaceae</taxon>
        <taxon>Myrtoideae</taxon>
        <taxon>Eucalypteae</taxon>
        <taxon>Eucalyptus</taxon>
    </lineage>
</organism>
<evidence type="ECO:0000313" key="1">
    <source>
        <dbReference type="EMBL" id="KCW51970.1"/>
    </source>
</evidence>
<sequence length="79" mass="8881">MGQIGEDGGCFHSCPRGTRWSSMDFTTDRHEYQPRIRGCLVLQRCQIHAITTSYLLFSDPEENVTIPTLSSFSFSSSSC</sequence>
<dbReference type="AlphaFoldDB" id="A0A059AF24"/>
<dbReference type="Gramene" id="KCW51970">
    <property type="protein sequence ID" value="KCW51970"/>
    <property type="gene ID" value="EUGRSUZ_J01414"/>
</dbReference>
<protein>
    <submittedName>
        <fullName evidence="1">Uncharacterized protein</fullName>
    </submittedName>
</protein>
<dbReference type="InParanoid" id="A0A059AF24"/>
<proteinExistence type="predicted"/>
<dbReference type="EMBL" id="KK198762">
    <property type="protein sequence ID" value="KCW51970.1"/>
    <property type="molecule type" value="Genomic_DNA"/>
</dbReference>
<gene>
    <name evidence="1" type="ORF">EUGRSUZ_J01414</name>
</gene>
<name>A0A059AF24_EUCGR</name>
<accession>A0A059AF24</accession>
<reference evidence="1" key="1">
    <citation type="submission" date="2013-07" db="EMBL/GenBank/DDBJ databases">
        <title>The genome of Eucalyptus grandis.</title>
        <authorList>
            <person name="Schmutz J."/>
            <person name="Hayes R."/>
            <person name="Myburg A."/>
            <person name="Tuskan G."/>
            <person name="Grattapaglia D."/>
            <person name="Rokhsar D.S."/>
        </authorList>
    </citation>
    <scope>NUCLEOTIDE SEQUENCE</scope>
    <source>
        <tissue evidence="1">Leaf extractions</tissue>
    </source>
</reference>